<organism evidence="1 2">
    <name type="scientific">Tenacibaculum maritimum NCIMB 2154</name>
    <dbReference type="NCBI Taxonomy" id="1349785"/>
    <lineage>
        <taxon>Bacteria</taxon>
        <taxon>Pseudomonadati</taxon>
        <taxon>Bacteroidota</taxon>
        <taxon>Flavobacteriia</taxon>
        <taxon>Flavobacteriales</taxon>
        <taxon>Flavobacteriaceae</taxon>
        <taxon>Tenacibaculum</taxon>
    </lineage>
</organism>
<dbReference type="AlphaFoldDB" id="A0A2H1E8A9"/>
<name>A0A2H1E8A9_9FLAO</name>
<protein>
    <recommendedName>
        <fullName evidence="3">Rhs family protein</fullName>
    </recommendedName>
</protein>
<evidence type="ECO:0000313" key="1">
    <source>
        <dbReference type="EMBL" id="SFZ80882.1"/>
    </source>
</evidence>
<dbReference type="EMBL" id="LT634361">
    <property type="protein sequence ID" value="SFZ80882.1"/>
    <property type="molecule type" value="Genomic_DNA"/>
</dbReference>
<dbReference type="InterPro" id="IPR022385">
    <property type="entry name" value="Rhs_assc_core"/>
</dbReference>
<reference evidence="1 2" key="1">
    <citation type="submission" date="2016-11" db="EMBL/GenBank/DDBJ databases">
        <authorList>
            <person name="Jaros S."/>
            <person name="Januszkiewicz K."/>
            <person name="Wedrychowicz H."/>
        </authorList>
    </citation>
    <scope>NUCLEOTIDE SEQUENCE [LARGE SCALE GENOMIC DNA]</scope>
    <source>
        <strain evidence="1">NCIMB 2154T</strain>
    </source>
</reference>
<dbReference type="Gene3D" id="2.180.10.10">
    <property type="entry name" value="RHS repeat-associated core"/>
    <property type="match status" value="1"/>
</dbReference>
<sequence>MYYNRFRYYSPDTGTYISQDPIGLEGGNNFYAYVPDVNNDVDVFGLMPLSNPVNQGHHIVPHKAATDLGVRPFNSQTGVPSMYFDDSQFTGIEHSAMHGYNGIGRETKPLVKANQIQKAGMDNEAWLKSLERHYNNPALKDVRGDLHIINENGTKGRLIKKNVSAREAWELTKKWAKNQGFNVCK</sequence>
<dbReference type="Proteomes" id="UP000231564">
    <property type="component" value="Chromosome MARIT"/>
</dbReference>
<evidence type="ECO:0000313" key="2">
    <source>
        <dbReference type="Proteomes" id="UP000231564"/>
    </source>
</evidence>
<accession>A0A2H1E8A9</accession>
<gene>
    <name evidence="1" type="ORF">MARIT_0844</name>
</gene>
<dbReference type="NCBIfam" id="TIGR03696">
    <property type="entry name" value="Rhs_assc_core"/>
    <property type="match status" value="1"/>
</dbReference>
<dbReference type="OrthoDB" id="1189912at2"/>
<dbReference type="KEGG" id="tmar:MARIT_0844"/>
<proteinExistence type="predicted"/>
<evidence type="ECO:0008006" key="3">
    <source>
        <dbReference type="Google" id="ProtNLM"/>
    </source>
</evidence>
<keyword evidence="2" id="KW-1185">Reference proteome</keyword>